<feature type="transmembrane region" description="Helical" evidence="1">
    <location>
        <begin position="12"/>
        <end position="45"/>
    </location>
</feature>
<feature type="transmembrane region" description="Helical" evidence="1">
    <location>
        <begin position="176"/>
        <end position="196"/>
    </location>
</feature>
<keyword evidence="1" id="KW-0472">Membrane</keyword>
<reference evidence="2" key="1">
    <citation type="submission" date="2022-05" db="EMBL/GenBank/DDBJ databases">
        <authorList>
            <person name="Colautti A."/>
            <person name="Iacumin L."/>
        </authorList>
    </citation>
    <scope>NUCLEOTIDE SEQUENCE</scope>
    <source>
        <strain evidence="2">SK 55</strain>
    </source>
</reference>
<keyword evidence="3" id="KW-1185">Reference proteome</keyword>
<dbReference type="PANTHER" id="PTHR41324:SF1">
    <property type="entry name" value="DUF2232 DOMAIN-CONTAINING PROTEIN"/>
    <property type="match status" value="1"/>
</dbReference>
<proteinExistence type="predicted"/>
<evidence type="ECO:0000313" key="2">
    <source>
        <dbReference type="EMBL" id="MCZ8538389.1"/>
    </source>
</evidence>
<dbReference type="InterPro" id="IPR018710">
    <property type="entry name" value="DUF2232"/>
</dbReference>
<keyword evidence="1" id="KW-1133">Transmembrane helix</keyword>
<dbReference type="Pfam" id="PF09991">
    <property type="entry name" value="DUF2232"/>
    <property type="match status" value="1"/>
</dbReference>
<evidence type="ECO:0000313" key="3">
    <source>
        <dbReference type="Proteomes" id="UP001152173"/>
    </source>
</evidence>
<comment type="caution">
    <text evidence="2">The sequence shown here is derived from an EMBL/GenBank/DDBJ whole genome shotgun (WGS) entry which is preliminary data.</text>
</comment>
<feature type="transmembrane region" description="Helical" evidence="1">
    <location>
        <begin position="240"/>
        <end position="263"/>
    </location>
</feature>
<evidence type="ECO:0000256" key="1">
    <source>
        <dbReference type="SAM" id="Phobius"/>
    </source>
</evidence>
<feature type="transmembrane region" description="Helical" evidence="1">
    <location>
        <begin position="57"/>
        <end position="88"/>
    </location>
</feature>
<feature type="transmembrane region" description="Helical" evidence="1">
    <location>
        <begin position="100"/>
        <end position="125"/>
    </location>
</feature>
<protein>
    <submittedName>
        <fullName evidence="2">YybS family protein</fullName>
    </submittedName>
</protein>
<sequence>MPNDQTKQLTLGAMMIALFSILLAVSFYVPVLNLITALFIALPIAWYSAKFNRSASIYVAVLCIGMSYFIGGLLAIPFALIHVLLGFIIGDTLRLKKSKLFMLMATAIVLLVTIVIEYVLVVLAFNFNPVKEMMAYSKAQYDQTGAFLERYNALPKNYDQTIADTLFMFETVFPSLLILGVFTFVLVFINIQLPVLKKLGIEVPKFPATRHMRLPKSILWYYMIVMIVTLFVELERGTYAFMVFANATLIIRVLLTLQGISFIHFYIHEKGWPKWVAIVGTILAFPLQSFTLLLGVFDLGFNIRSYVTDKNRK</sequence>
<dbReference type="PANTHER" id="PTHR41324">
    <property type="entry name" value="MEMBRANE PROTEIN-RELATED"/>
    <property type="match status" value="1"/>
</dbReference>
<feature type="transmembrane region" description="Helical" evidence="1">
    <location>
        <begin position="275"/>
        <end position="297"/>
    </location>
</feature>
<name>A0A9X3LKS6_9BACL</name>
<keyword evidence="1" id="KW-0812">Transmembrane</keyword>
<organism evidence="2 3">
    <name type="scientific">Paenisporosarcina quisquiliarum</name>
    <dbReference type="NCBI Taxonomy" id="365346"/>
    <lineage>
        <taxon>Bacteria</taxon>
        <taxon>Bacillati</taxon>
        <taxon>Bacillota</taxon>
        <taxon>Bacilli</taxon>
        <taxon>Bacillales</taxon>
        <taxon>Caryophanaceae</taxon>
        <taxon>Paenisporosarcina</taxon>
    </lineage>
</organism>
<dbReference type="EMBL" id="JAMKBJ010000016">
    <property type="protein sequence ID" value="MCZ8538389.1"/>
    <property type="molecule type" value="Genomic_DNA"/>
</dbReference>
<dbReference type="Proteomes" id="UP001152173">
    <property type="component" value="Unassembled WGS sequence"/>
</dbReference>
<feature type="transmembrane region" description="Helical" evidence="1">
    <location>
        <begin position="217"/>
        <end position="234"/>
    </location>
</feature>
<accession>A0A9X3LKS6</accession>
<dbReference type="AlphaFoldDB" id="A0A9X3LKS6"/>
<dbReference type="RefSeq" id="WP_269927459.1">
    <property type="nucleotide sequence ID" value="NZ_JAMKBJ010000016.1"/>
</dbReference>
<gene>
    <name evidence="2" type="ORF">M9R32_14425</name>
</gene>